<evidence type="ECO:0000313" key="6">
    <source>
        <dbReference type="EMBL" id="MBC8528926.1"/>
    </source>
</evidence>
<dbReference type="Proteomes" id="UP000654279">
    <property type="component" value="Unassembled WGS sequence"/>
</dbReference>
<evidence type="ECO:0000256" key="1">
    <source>
        <dbReference type="ARBA" id="ARBA00009156"/>
    </source>
</evidence>
<proteinExistence type="inferred from homology"/>
<dbReference type="InterPro" id="IPR000577">
    <property type="entry name" value="Carb_kinase_FGGY"/>
</dbReference>
<keyword evidence="7" id="KW-1185">Reference proteome</keyword>
<name>A0A926D0E3_9FIRM</name>
<evidence type="ECO:0008006" key="8">
    <source>
        <dbReference type="Google" id="ProtNLM"/>
    </source>
</evidence>
<keyword evidence="2" id="KW-0808">Transferase</keyword>
<feature type="domain" description="Carbohydrate kinase FGGY C-terminal" evidence="5">
    <location>
        <begin position="252"/>
        <end position="437"/>
    </location>
</feature>
<reference evidence="6" key="1">
    <citation type="submission" date="2020-08" db="EMBL/GenBank/DDBJ databases">
        <title>Genome public.</title>
        <authorList>
            <person name="Liu C."/>
            <person name="Sun Q."/>
        </authorList>
    </citation>
    <scope>NUCLEOTIDE SEQUENCE</scope>
    <source>
        <strain evidence="6">NSJ-44</strain>
    </source>
</reference>
<dbReference type="GO" id="GO:0016301">
    <property type="term" value="F:kinase activity"/>
    <property type="evidence" value="ECO:0007669"/>
    <property type="project" value="UniProtKB-KW"/>
</dbReference>
<feature type="domain" description="Carbohydrate kinase FGGY N-terminal" evidence="4">
    <location>
        <begin position="3"/>
        <end position="242"/>
    </location>
</feature>
<evidence type="ECO:0000256" key="3">
    <source>
        <dbReference type="ARBA" id="ARBA00022777"/>
    </source>
</evidence>
<dbReference type="RefSeq" id="WP_249284859.1">
    <property type="nucleotide sequence ID" value="NZ_JACRSO010000002.1"/>
</dbReference>
<comment type="similarity">
    <text evidence="1">Belongs to the FGGY kinase family.</text>
</comment>
<dbReference type="AlphaFoldDB" id="A0A926D0E3"/>
<dbReference type="CDD" id="cd07770">
    <property type="entry name" value="ASKHA_NBD_FGGY_GntK"/>
    <property type="match status" value="1"/>
</dbReference>
<protein>
    <recommendedName>
        <fullName evidence="8">Gluconokinase</fullName>
    </recommendedName>
</protein>
<keyword evidence="3" id="KW-0418">Kinase</keyword>
<sequence>MNVLALECSTQSAKAILYDDKLGVQDVVSLPFAPEASDVITQDAEAIYDTLCACTRELAGRNPDKKIACIGLSFIWHSLLLLDEGRKPLGRISTWANTAAGPLVARYRTDGHTAKWSYAKTGCLVHSMYPLWQWLYLCQTQPELTQKARYISCQASYIYERLTGDIAYSKCVASGSSFMNIHTLDWDEDILEFAGLTKEQLPPLKEACDTMPLSQEAAAQMGLPFGIPVCVGGADGALNQVGSGAMKPGVMTFSVGTSGAIRLAVDAPVLPENPATWCYYIADGKRIAGAATSGAGNCVNWFVKDLLGGRLSFSELEQAIAQSDTQNAPIFLPFLYGERCPGGEDSRKGGFVQVEGSHGVGQLYYALLEGVLMNVYQCYKILNGLGSRAERISITGGIVHSPVWLQLAADLFGKAMETSTQEHASTMGAVALALKAAGSIARLEEFEAPAGTVIEPDMTCHAALQERYRLYLDCYNKSM</sequence>
<dbReference type="Pfam" id="PF02782">
    <property type="entry name" value="FGGY_C"/>
    <property type="match status" value="1"/>
</dbReference>
<dbReference type="InterPro" id="IPR050406">
    <property type="entry name" value="FGGY_Carb_Kinase"/>
</dbReference>
<dbReference type="PIRSF" id="PIRSF000538">
    <property type="entry name" value="GlpK"/>
    <property type="match status" value="1"/>
</dbReference>
<dbReference type="SUPFAM" id="SSF53067">
    <property type="entry name" value="Actin-like ATPase domain"/>
    <property type="match status" value="2"/>
</dbReference>
<dbReference type="InterPro" id="IPR018484">
    <property type="entry name" value="FGGY_N"/>
</dbReference>
<evidence type="ECO:0000259" key="4">
    <source>
        <dbReference type="Pfam" id="PF00370"/>
    </source>
</evidence>
<evidence type="ECO:0000259" key="5">
    <source>
        <dbReference type="Pfam" id="PF02782"/>
    </source>
</evidence>
<dbReference type="InterPro" id="IPR018485">
    <property type="entry name" value="FGGY_C"/>
</dbReference>
<dbReference type="EMBL" id="JACRSO010000002">
    <property type="protein sequence ID" value="MBC8528926.1"/>
    <property type="molecule type" value="Genomic_DNA"/>
</dbReference>
<accession>A0A926D0E3</accession>
<comment type="caution">
    <text evidence="6">The sequence shown here is derived from an EMBL/GenBank/DDBJ whole genome shotgun (WGS) entry which is preliminary data.</text>
</comment>
<dbReference type="Pfam" id="PF00370">
    <property type="entry name" value="FGGY_N"/>
    <property type="match status" value="1"/>
</dbReference>
<dbReference type="GO" id="GO:0005975">
    <property type="term" value="P:carbohydrate metabolic process"/>
    <property type="evidence" value="ECO:0007669"/>
    <property type="project" value="InterPro"/>
</dbReference>
<dbReference type="InterPro" id="IPR043129">
    <property type="entry name" value="ATPase_NBD"/>
</dbReference>
<gene>
    <name evidence="6" type="ORF">H8699_05755</name>
</gene>
<evidence type="ECO:0000256" key="2">
    <source>
        <dbReference type="ARBA" id="ARBA00022679"/>
    </source>
</evidence>
<organism evidence="6 7">
    <name type="scientific">Luoshenia tenuis</name>
    <dbReference type="NCBI Taxonomy" id="2763654"/>
    <lineage>
        <taxon>Bacteria</taxon>
        <taxon>Bacillati</taxon>
        <taxon>Bacillota</taxon>
        <taxon>Clostridia</taxon>
        <taxon>Christensenellales</taxon>
        <taxon>Christensenellaceae</taxon>
        <taxon>Luoshenia</taxon>
    </lineage>
</organism>
<evidence type="ECO:0000313" key="7">
    <source>
        <dbReference type="Proteomes" id="UP000654279"/>
    </source>
</evidence>
<dbReference type="Gene3D" id="3.30.420.40">
    <property type="match status" value="2"/>
</dbReference>
<dbReference type="PANTHER" id="PTHR43095">
    <property type="entry name" value="SUGAR KINASE"/>
    <property type="match status" value="1"/>
</dbReference>
<dbReference type="PANTHER" id="PTHR43095:SF2">
    <property type="entry name" value="GLUCONOKINASE"/>
    <property type="match status" value="1"/>
</dbReference>